<accession>K1S0L0</accession>
<dbReference type="InterPro" id="IPR028261">
    <property type="entry name" value="DPD_II"/>
</dbReference>
<sequence length="121" mass="13447">MGKRSQIPIGGEKVENIIDEANRCLSCKVRPCSKACPLGNDIPSFIKQVKENNLEEAFKILTQTTVLGAICGRVCPHFKQCMGSCVRGIKSEPINIGNLETYIFDNALQKNYKIETTNKIE</sequence>
<dbReference type="AlphaFoldDB" id="K1S0L0"/>
<comment type="caution">
    <text evidence="2">The sequence shown here is derived from an EMBL/GenBank/DDBJ whole genome shotgun (WGS) entry which is preliminary data.</text>
</comment>
<evidence type="ECO:0000313" key="2">
    <source>
        <dbReference type="EMBL" id="EKC47265.1"/>
    </source>
</evidence>
<dbReference type="Gene3D" id="1.10.1060.10">
    <property type="entry name" value="Alpha-helical ferredoxin"/>
    <property type="match status" value="1"/>
</dbReference>
<reference evidence="2" key="1">
    <citation type="journal article" date="2013" name="Environ. Microbiol.">
        <title>Microbiota from the distal guts of lean and obese adolescents exhibit partial functional redundancy besides clear differences in community structure.</title>
        <authorList>
            <person name="Ferrer M."/>
            <person name="Ruiz A."/>
            <person name="Lanza F."/>
            <person name="Haange S.B."/>
            <person name="Oberbach A."/>
            <person name="Till H."/>
            <person name="Bargiela R."/>
            <person name="Campoy C."/>
            <person name="Segura M.T."/>
            <person name="Richter M."/>
            <person name="von Bergen M."/>
            <person name="Seifert J."/>
            <person name="Suarez A."/>
        </authorList>
    </citation>
    <scope>NUCLEOTIDE SEQUENCE</scope>
</reference>
<dbReference type="EMBL" id="AJWZ01010857">
    <property type="protein sequence ID" value="EKC47265.1"/>
    <property type="molecule type" value="Genomic_DNA"/>
</dbReference>
<dbReference type="GO" id="GO:0051536">
    <property type="term" value="F:iron-sulfur cluster binding"/>
    <property type="evidence" value="ECO:0007669"/>
    <property type="project" value="InterPro"/>
</dbReference>
<dbReference type="PROSITE" id="PS51379">
    <property type="entry name" value="4FE4S_FER_2"/>
    <property type="match status" value="1"/>
</dbReference>
<protein>
    <submittedName>
        <fullName evidence="2">Glutamate synthase (NADPH), homotetrameric</fullName>
    </submittedName>
</protein>
<dbReference type="InterPro" id="IPR009051">
    <property type="entry name" value="Helical_ferredxn"/>
</dbReference>
<feature type="domain" description="4Fe-4S ferredoxin-type" evidence="1">
    <location>
        <begin position="14"/>
        <end position="48"/>
    </location>
</feature>
<dbReference type="PANTHER" id="PTHR42783:SF3">
    <property type="entry name" value="GLUTAMATE SYNTHASE [NADPH] SMALL CHAIN-RELATED"/>
    <property type="match status" value="1"/>
</dbReference>
<evidence type="ECO:0000259" key="1">
    <source>
        <dbReference type="PROSITE" id="PS51379"/>
    </source>
</evidence>
<gene>
    <name evidence="2" type="ORF">OBE_15797</name>
</gene>
<feature type="non-terminal residue" evidence="2">
    <location>
        <position position="121"/>
    </location>
</feature>
<dbReference type="PANTHER" id="PTHR42783">
    <property type="entry name" value="GLUTAMATE SYNTHASE [NADPH] SMALL CHAIN"/>
    <property type="match status" value="1"/>
</dbReference>
<organism evidence="2">
    <name type="scientific">human gut metagenome</name>
    <dbReference type="NCBI Taxonomy" id="408170"/>
    <lineage>
        <taxon>unclassified sequences</taxon>
        <taxon>metagenomes</taxon>
        <taxon>organismal metagenomes</taxon>
    </lineage>
</organism>
<name>K1S0L0_9ZZZZ</name>
<proteinExistence type="predicted"/>
<dbReference type="Pfam" id="PF14691">
    <property type="entry name" value="Fer4_20"/>
    <property type="match status" value="1"/>
</dbReference>
<dbReference type="SUPFAM" id="SSF46548">
    <property type="entry name" value="alpha-helical ferredoxin"/>
    <property type="match status" value="1"/>
</dbReference>
<dbReference type="InterPro" id="IPR017896">
    <property type="entry name" value="4Fe4S_Fe-S-bd"/>
</dbReference>